<gene>
    <name evidence="2" type="ORF">QTJ16_002207</name>
</gene>
<protein>
    <recommendedName>
        <fullName evidence="4">Aminoglycoside phosphotransferase domain-containing protein</fullName>
    </recommendedName>
</protein>
<dbReference type="AlphaFoldDB" id="A0AAD9WH61"/>
<evidence type="ECO:0000256" key="1">
    <source>
        <dbReference type="SAM" id="MobiDB-lite"/>
    </source>
</evidence>
<dbReference type="SUPFAM" id="SSF56112">
    <property type="entry name" value="Protein kinase-like (PK-like)"/>
    <property type="match status" value="1"/>
</dbReference>
<feature type="region of interest" description="Disordered" evidence="1">
    <location>
        <begin position="463"/>
        <end position="499"/>
    </location>
</feature>
<dbReference type="PANTHER" id="PTHR21310:SF37">
    <property type="entry name" value="AMINOGLYCOSIDE PHOSPHOTRANSFERASE DOMAIN-CONTAINING PROTEIN"/>
    <property type="match status" value="1"/>
</dbReference>
<keyword evidence="3" id="KW-1185">Reference proteome</keyword>
<comment type="caution">
    <text evidence="2">The sequence shown here is derived from an EMBL/GenBank/DDBJ whole genome shotgun (WGS) entry which is preliminary data.</text>
</comment>
<name>A0AAD9WH61_9HELO</name>
<dbReference type="Proteomes" id="UP001285354">
    <property type="component" value="Unassembled WGS sequence"/>
</dbReference>
<dbReference type="InterPro" id="IPR011009">
    <property type="entry name" value="Kinase-like_dom_sf"/>
</dbReference>
<organism evidence="2 3">
    <name type="scientific">Diplocarpon rosae</name>
    <dbReference type="NCBI Taxonomy" id="946125"/>
    <lineage>
        <taxon>Eukaryota</taxon>
        <taxon>Fungi</taxon>
        <taxon>Dikarya</taxon>
        <taxon>Ascomycota</taxon>
        <taxon>Pezizomycotina</taxon>
        <taxon>Leotiomycetes</taxon>
        <taxon>Helotiales</taxon>
        <taxon>Drepanopezizaceae</taxon>
        <taxon>Diplocarpon</taxon>
    </lineage>
</organism>
<reference evidence="2" key="1">
    <citation type="submission" date="2023-06" db="EMBL/GenBank/DDBJ databases">
        <title>Draft genome of Marssonina rosae.</title>
        <authorList>
            <person name="Cheng Q."/>
        </authorList>
    </citation>
    <scope>NUCLEOTIDE SEQUENCE</scope>
    <source>
        <strain evidence="2">R4</strain>
    </source>
</reference>
<accession>A0AAD9WH61</accession>
<evidence type="ECO:0000313" key="3">
    <source>
        <dbReference type="Proteomes" id="UP001285354"/>
    </source>
</evidence>
<proteinExistence type="predicted"/>
<dbReference type="InterPro" id="IPR051678">
    <property type="entry name" value="AGP_Transferase"/>
</dbReference>
<dbReference type="PANTHER" id="PTHR21310">
    <property type="entry name" value="AMINOGLYCOSIDE PHOSPHOTRANSFERASE-RELATED-RELATED"/>
    <property type="match status" value="1"/>
</dbReference>
<sequence>METNALIDLVHEAQGQLWVDKVNETHRTGHGLQRQCGVDGSLPSGGMISDDYTDEKVAQEVAALSLIHDTIVGAVPKIHAWGPAASNRLGLGPFIMMDFIDGVSASDVLKDPHAEQPTRLMRDDISDREVEFIYRQLAKFQLQLFALDFDRIGSLPSPTAEPQSPATTRPLTLKAHSILQNGGVDTFGVPSDFSFSLLVLARDRSQGFATTTEYFQYLVDQDWKQLVHQPNSIYGPHNAKKKYLAFKVLRSLIPDLIHPKYDGCKFKLICDDLGLANLIFRSREDLTVVGIVDLEWSYSGPAQLFGSAPWWLLQDRPVNCAWDCKGDEPPKIAARYFRYLEIFIRVLEEEEAKLPGQSERELSSLVKWSQASGAMWLHMLLSSGFNDHHSFPFTMLRRHLGTAEWARREKAFENADELDAFAARKVGEMEKYEEALEKREKELALVDSGKLTREEFVAHALTEPGWPLGPSSFRINDEGRDDEASGLPQMLASSSVHAD</sequence>
<evidence type="ECO:0000313" key="2">
    <source>
        <dbReference type="EMBL" id="KAK2629104.1"/>
    </source>
</evidence>
<dbReference type="EMBL" id="JAUBYV010000002">
    <property type="protein sequence ID" value="KAK2629104.1"/>
    <property type="molecule type" value="Genomic_DNA"/>
</dbReference>
<evidence type="ECO:0008006" key="4">
    <source>
        <dbReference type="Google" id="ProtNLM"/>
    </source>
</evidence>